<protein>
    <submittedName>
        <fullName evidence="2">DUF4369 domain-containing protein</fullName>
    </submittedName>
</protein>
<dbReference type="EMBL" id="JAABOO010000001">
    <property type="protein sequence ID" value="NER12286.1"/>
    <property type="molecule type" value="Genomic_DNA"/>
</dbReference>
<dbReference type="Pfam" id="PF14289">
    <property type="entry name" value="DUF4369"/>
    <property type="match status" value="1"/>
</dbReference>
<evidence type="ECO:0000313" key="2">
    <source>
        <dbReference type="EMBL" id="NER12286.1"/>
    </source>
</evidence>
<dbReference type="PROSITE" id="PS51257">
    <property type="entry name" value="PROKAR_LIPOPROTEIN"/>
    <property type="match status" value="1"/>
</dbReference>
<keyword evidence="3" id="KW-1185">Reference proteome</keyword>
<gene>
    <name evidence="2" type="ORF">GWK08_02420</name>
</gene>
<reference evidence="2 3" key="1">
    <citation type="submission" date="2020-01" db="EMBL/GenBank/DDBJ databases">
        <title>Leptobacterium flavescens.</title>
        <authorList>
            <person name="Wang G."/>
        </authorList>
    </citation>
    <scope>NUCLEOTIDE SEQUENCE [LARGE SCALE GENOMIC DNA]</scope>
    <source>
        <strain evidence="2 3">KCTC 22160</strain>
    </source>
</reference>
<dbReference type="InterPro" id="IPR025380">
    <property type="entry name" value="DUF4369"/>
</dbReference>
<sequence length="238" mass="27037">MRQYLVPILMILAVVSCSKKENLMNVSGSIEGLKKGTIYLQRIVDTSLVTIDSTVVDGDSNFAFSTELESPEVFYLYLDKNDGTVFNDRIIFFGEVGDIVITTSRERFENDVEVTGSETHVKLKEYKDMISRFNKRNLEYLQAGFEAQKDSNLLKIDSIQRLIDKNVLSGYLYTLNFALTNKDSYVAPYVALAEAFDARIKYLDTIYNSLSPEIADSKYGKALADHIKKIKEEEKEAK</sequence>
<dbReference type="AlphaFoldDB" id="A0A6P0UPJ5"/>
<accession>A0A6P0UPJ5</accession>
<evidence type="ECO:0000313" key="3">
    <source>
        <dbReference type="Proteomes" id="UP000468581"/>
    </source>
</evidence>
<feature type="domain" description="DUF4369" evidence="1">
    <location>
        <begin position="25"/>
        <end position="121"/>
    </location>
</feature>
<dbReference type="Proteomes" id="UP000468581">
    <property type="component" value="Unassembled WGS sequence"/>
</dbReference>
<proteinExistence type="predicted"/>
<dbReference type="RefSeq" id="WP_163605314.1">
    <property type="nucleotide sequence ID" value="NZ_JAABOO010000001.1"/>
</dbReference>
<name>A0A6P0UPJ5_9FLAO</name>
<organism evidence="2 3">
    <name type="scientific">Leptobacterium flavescens</name>
    <dbReference type="NCBI Taxonomy" id="472055"/>
    <lineage>
        <taxon>Bacteria</taxon>
        <taxon>Pseudomonadati</taxon>
        <taxon>Bacteroidota</taxon>
        <taxon>Flavobacteriia</taxon>
        <taxon>Flavobacteriales</taxon>
        <taxon>Flavobacteriaceae</taxon>
        <taxon>Leptobacterium</taxon>
    </lineage>
</organism>
<evidence type="ECO:0000259" key="1">
    <source>
        <dbReference type="Pfam" id="PF14289"/>
    </source>
</evidence>
<comment type="caution">
    <text evidence="2">The sequence shown here is derived from an EMBL/GenBank/DDBJ whole genome shotgun (WGS) entry which is preliminary data.</text>
</comment>